<gene>
    <name evidence="6" type="ORF">Q7514_26960</name>
</gene>
<reference evidence="6 7" key="1">
    <citation type="submission" date="2023-07" db="EMBL/GenBank/DDBJ databases">
        <authorList>
            <person name="Girao M."/>
            <person name="Carvalho M.F."/>
        </authorList>
    </citation>
    <scope>NUCLEOTIDE SEQUENCE [LARGE SCALE GENOMIC DNA]</scope>
    <source>
        <strain evidence="6 7">YIM65754</strain>
    </source>
</reference>
<comment type="caution">
    <text evidence="6">The sequence shown here is derived from an EMBL/GenBank/DDBJ whole genome shotgun (WGS) entry which is preliminary data.</text>
</comment>
<dbReference type="InterPro" id="IPR050109">
    <property type="entry name" value="HTH-type_TetR-like_transc_reg"/>
</dbReference>
<accession>A0ABU7LHY4</accession>
<feature type="DNA-binding region" description="H-T-H motif" evidence="4">
    <location>
        <begin position="40"/>
        <end position="59"/>
    </location>
</feature>
<protein>
    <submittedName>
        <fullName evidence="6">TetR/AcrR family transcriptional regulator</fullName>
    </submittedName>
</protein>
<sequence>MEGVKGTDTKRRRLGPAERRAQLIDLGMRMLADRPLDQISVEDIADEAGVSRGLLFHYFSSKHEFHVELVRHISRDMLECTAPDETLEPFDMLRGTIVAYADYVTERRDTYVSMLRGTASGDPEMREVFEQTRTAMVERTLRYLPDIGIDAGPAVRLAVRGWVAFVEDITIAWLREPAIDRDEFIELAVGALPAVTYAAVALGETARAGSLVPKDEPTRLA</sequence>
<dbReference type="EMBL" id="JAUTXY010000016">
    <property type="protein sequence ID" value="MEE2061172.1"/>
    <property type="molecule type" value="Genomic_DNA"/>
</dbReference>
<dbReference type="InterPro" id="IPR009057">
    <property type="entry name" value="Homeodomain-like_sf"/>
</dbReference>
<dbReference type="SUPFAM" id="SSF46689">
    <property type="entry name" value="Homeodomain-like"/>
    <property type="match status" value="1"/>
</dbReference>
<evidence type="ECO:0000313" key="6">
    <source>
        <dbReference type="EMBL" id="MEE2061172.1"/>
    </source>
</evidence>
<dbReference type="InterPro" id="IPR001647">
    <property type="entry name" value="HTH_TetR"/>
</dbReference>
<organism evidence="6 7">
    <name type="scientific">Rhodococcus artemisiae</name>
    <dbReference type="NCBI Taxonomy" id="714159"/>
    <lineage>
        <taxon>Bacteria</taxon>
        <taxon>Bacillati</taxon>
        <taxon>Actinomycetota</taxon>
        <taxon>Actinomycetes</taxon>
        <taxon>Mycobacteriales</taxon>
        <taxon>Nocardiaceae</taxon>
        <taxon>Rhodococcus</taxon>
    </lineage>
</organism>
<keyword evidence="1" id="KW-0805">Transcription regulation</keyword>
<dbReference type="Pfam" id="PF00440">
    <property type="entry name" value="TetR_N"/>
    <property type="match status" value="1"/>
</dbReference>
<evidence type="ECO:0000313" key="7">
    <source>
        <dbReference type="Proteomes" id="UP001336020"/>
    </source>
</evidence>
<dbReference type="RefSeq" id="WP_330136344.1">
    <property type="nucleotide sequence ID" value="NZ_JAUTXY010000016.1"/>
</dbReference>
<keyword evidence="7" id="KW-1185">Reference proteome</keyword>
<evidence type="ECO:0000256" key="2">
    <source>
        <dbReference type="ARBA" id="ARBA00023125"/>
    </source>
</evidence>
<dbReference type="Pfam" id="PF21943">
    <property type="entry name" value="TetR_C_46"/>
    <property type="match status" value="1"/>
</dbReference>
<dbReference type="InterPro" id="IPR054129">
    <property type="entry name" value="DesT_TetR_C"/>
</dbReference>
<dbReference type="PANTHER" id="PTHR30055:SF174">
    <property type="entry name" value="TRANSCRIPTIONAL REGULATORY PROTEIN (PROBABLY TETR-FAMILY)-RELATED"/>
    <property type="match status" value="1"/>
</dbReference>
<feature type="domain" description="HTH tetR-type" evidence="5">
    <location>
        <begin position="17"/>
        <end position="77"/>
    </location>
</feature>
<evidence type="ECO:0000259" key="5">
    <source>
        <dbReference type="PROSITE" id="PS50977"/>
    </source>
</evidence>
<proteinExistence type="predicted"/>
<keyword evidence="2 4" id="KW-0238">DNA-binding</keyword>
<dbReference type="PROSITE" id="PS50977">
    <property type="entry name" value="HTH_TETR_2"/>
    <property type="match status" value="1"/>
</dbReference>
<evidence type="ECO:0000256" key="4">
    <source>
        <dbReference type="PROSITE-ProRule" id="PRU00335"/>
    </source>
</evidence>
<evidence type="ECO:0000256" key="3">
    <source>
        <dbReference type="ARBA" id="ARBA00023163"/>
    </source>
</evidence>
<dbReference type="Gene3D" id="1.10.357.10">
    <property type="entry name" value="Tetracycline Repressor, domain 2"/>
    <property type="match status" value="1"/>
</dbReference>
<keyword evidence="3" id="KW-0804">Transcription</keyword>
<name>A0ABU7LHY4_9NOCA</name>
<evidence type="ECO:0000256" key="1">
    <source>
        <dbReference type="ARBA" id="ARBA00023015"/>
    </source>
</evidence>
<dbReference type="PANTHER" id="PTHR30055">
    <property type="entry name" value="HTH-TYPE TRANSCRIPTIONAL REGULATOR RUTR"/>
    <property type="match status" value="1"/>
</dbReference>
<dbReference type="Proteomes" id="UP001336020">
    <property type="component" value="Unassembled WGS sequence"/>
</dbReference>